<dbReference type="PROSITE" id="PS51257">
    <property type="entry name" value="PROKAR_LIPOPROTEIN"/>
    <property type="match status" value="1"/>
</dbReference>
<keyword evidence="1" id="KW-0732">Signal</keyword>
<dbReference type="EMBL" id="JNVD01000033">
    <property type="protein sequence ID" value="KOC19117.1"/>
    <property type="molecule type" value="Genomic_DNA"/>
</dbReference>
<protein>
    <recommendedName>
        <fullName evidence="4">Lipoprotein</fullName>
    </recommendedName>
</protein>
<feature type="signal peptide" evidence="1">
    <location>
        <begin position="1"/>
        <end position="22"/>
    </location>
</feature>
<dbReference type="Proteomes" id="UP000037442">
    <property type="component" value="Unassembled WGS sequence"/>
</dbReference>
<organism evidence="2 3">
    <name type="scientific">Comamonas testosteroni</name>
    <name type="common">Pseudomonas testosteroni</name>
    <dbReference type="NCBI Taxonomy" id="285"/>
    <lineage>
        <taxon>Bacteria</taxon>
        <taxon>Pseudomonadati</taxon>
        <taxon>Pseudomonadota</taxon>
        <taxon>Betaproteobacteria</taxon>
        <taxon>Burkholderiales</taxon>
        <taxon>Comamonadaceae</taxon>
        <taxon>Comamonas</taxon>
    </lineage>
</organism>
<sequence>MKKVLVGAAIATLLAGCMTLSAGPVEVAKLGQIVPGPREVTIVNETPYTSEMAVALDKANVQLKPAPSVGSVATTQNATTTTQRIYSTKYGIDLRIVPTRQFCAFTDHYIVNAKLTVIDLETNKPVAVLTQRGADGPCTSVEPVFDSLGKAVGDLWSK</sequence>
<proteinExistence type="predicted"/>
<evidence type="ECO:0008006" key="4">
    <source>
        <dbReference type="Google" id="ProtNLM"/>
    </source>
</evidence>
<accession>A0A0L7MB36</accession>
<name>A0A0L7MB36_COMTE</name>
<evidence type="ECO:0000313" key="2">
    <source>
        <dbReference type="EMBL" id="KOC19117.1"/>
    </source>
</evidence>
<comment type="caution">
    <text evidence="2">The sequence shown here is derived from an EMBL/GenBank/DDBJ whole genome shotgun (WGS) entry which is preliminary data.</text>
</comment>
<dbReference type="RefSeq" id="WP_053284503.1">
    <property type="nucleotide sequence ID" value="NZ_JNVD01000033.1"/>
</dbReference>
<evidence type="ECO:0000256" key="1">
    <source>
        <dbReference type="SAM" id="SignalP"/>
    </source>
</evidence>
<evidence type="ECO:0000313" key="3">
    <source>
        <dbReference type="Proteomes" id="UP000037442"/>
    </source>
</evidence>
<dbReference type="PATRIC" id="fig|285.49.peg.4278"/>
<reference evidence="3" key="1">
    <citation type="submission" date="2014-06" db="EMBL/GenBank/DDBJ databases">
        <title>Draft genome sequence of C. testosteroni WDL7.</title>
        <authorList>
            <person name="Wu Y."/>
            <person name="Seshan H."/>
            <person name="Arumugam K."/>
        </authorList>
    </citation>
    <scope>NUCLEOTIDE SEQUENCE [LARGE SCALE GENOMIC DNA]</scope>
    <source>
        <strain evidence="3">WDL7</strain>
    </source>
</reference>
<feature type="chain" id="PRO_5005573962" description="Lipoprotein" evidence="1">
    <location>
        <begin position="23"/>
        <end position="158"/>
    </location>
</feature>
<gene>
    <name evidence="2" type="ORF">GL58_20635</name>
</gene>
<dbReference type="AlphaFoldDB" id="A0A0L7MB36"/>